<protein>
    <submittedName>
        <fullName evidence="1">Uncharacterized protein</fullName>
    </submittedName>
</protein>
<reference evidence="1" key="1">
    <citation type="submission" date="2023-03" db="EMBL/GenBank/DDBJ databases">
        <title>Massive genome expansion in bonnet fungi (Mycena s.s.) driven by repeated elements and novel gene families across ecological guilds.</title>
        <authorList>
            <consortium name="Lawrence Berkeley National Laboratory"/>
            <person name="Harder C.B."/>
            <person name="Miyauchi S."/>
            <person name="Viragh M."/>
            <person name="Kuo A."/>
            <person name="Thoen E."/>
            <person name="Andreopoulos B."/>
            <person name="Lu D."/>
            <person name="Skrede I."/>
            <person name="Drula E."/>
            <person name="Henrissat B."/>
            <person name="Morin E."/>
            <person name="Kohler A."/>
            <person name="Barry K."/>
            <person name="LaButti K."/>
            <person name="Morin E."/>
            <person name="Salamov A."/>
            <person name="Lipzen A."/>
            <person name="Mereny Z."/>
            <person name="Hegedus B."/>
            <person name="Baldrian P."/>
            <person name="Stursova M."/>
            <person name="Weitz H."/>
            <person name="Taylor A."/>
            <person name="Grigoriev I.V."/>
            <person name="Nagy L.G."/>
            <person name="Martin F."/>
            <person name="Kauserud H."/>
        </authorList>
    </citation>
    <scope>NUCLEOTIDE SEQUENCE</scope>
    <source>
        <strain evidence="1">CBHHK182m</strain>
    </source>
</reference>
<gene>
    <name evidence="1" type="ORF">B0H16DRAFT_1024082</name>
</gene>
<comment type="caution">
    <text evidence="1">The sequence shown here is derived from an EMBL/GenBank/DDBJ whole genome shotgun (WGS) entry which is preliminary data.</text>
</comment>
<evidence type="ECO:0000313" key="1">
    <source>
        <dbReference type="EMBL" id="KAJ7742278.1"/>
    </source>
</evidence>
<keyword evidence="2" id="KW-1185">Reference proteome</keyword>
<dbReference type="Proteomes" id="UP001215598">
    <property type="component" value="Unassembled WGS sequence"/>
</dbReference>
<accession>A0AAD7IG19</accession>
<organism evidence="1 2">
    <name type="scientific">Mycena metata</name>
    <dbReference type="NCBI Taxonomy" id="1033252"/>
    <lineage>
        <taxon>Eukaryota</taxon>
        <taxon>Fungi</taxon>
        <taxon>Dikarya</taxon>
        <taxon>Basidiomycota</taxon>
        <taxon>Agaricomycotina</taxon>
        <taxon>Agaricomycetes</taxon>
        <taxon>Agaricomycetidae</taxon>
        <taxon>Agaricales</taxon>
        <taxon>Marasmiineae</taxon>
        <taxon>Mycenaceae</taxon>
        <taxon>Mycena</taxon>
    </lineage>
</organism>
<dbReference type="EMBL" id="JARKIB010000095">
    <property type="protein sequence ID" value="KAJ7742278.1"/>
    <property type="molecule type" value="Genomic_DNA"/>
</dbReference>
<dbReference type="AlphaFoldDB" id="A0AAD7IG19"/>
<sequence>MSYCPNVASSTDPRLVPDCRPQGLEFTGLPGGGSILQVAHRTTNISLSCYTQAVVNRRGRPSVIYDEAIPKRDLEVRIPQAAWTDDDAEFSWFTPASTWIETYFSTLSPSTKRSKQKRSWTSAVIPLCGGIQSRGRRRFQSSRLRPWKSERQLNVEVGTETVRGVQ</sequence>
<name>A0AAD7IG19_9AGAR</name>
<proteinExistence type="predicted"/>
<evidence type="ECO:0000313" key="2">
    <source>
        <dbReference type="Proteomes" id="UP001215598"/>
    </source>
</evidence>